<dbReference type="InterPro" id="IPR035892">
    <property type="entry name" value="C2_domain_sf"/>
</dbReference>
<evidence type="ECO:0000256" key="1">
    <source>
        <dbReference type="ARBA" id="ARBA00001913"/>
    </source>
</evidence>
<accession>A0A7S1TGW9</accession>
<organism evidence="12">
    <name type="scientific">Compsopogon caeruleus</name>
    <dbReference type="NCBI Taxonomy" id="31354"/>
    <lineage>
        <taxon>Eukaryota</taxon>
        <taxon>Rhodophyta</taxon>
        <taxon>Compsopogonophyceae</taxon>
        <taxon>Compsopogonales</taxon>
        <taxon>Compsopogonaceae</taxon>
        <taxon>Compsopogon</taxon>
    </lineage>
</organism>
<sequence length="782" mass="87825">MVLLHGNLRVEILEGKELLEGLGVLERFGQGCCRVSGPVPISPYVTVRVGIFSRVIKTGAVENTDQPVWNHRADVPVADDIHRIIIHVKSLNSAKNSCIGVKYKPNKSLGFLYIKTEDLLDGNNLDGWFPLTGRLGSASGTKKGSIHVRISYVDQAEALASGHLPEYYWEERVGCRVRLYQDAHLPKPMLPPSVIPEEPNQCWVDLVAALHGAKHFILITGWSVYTETPLLRGSDRTSLGELLKSRANDGVKVLVMVWDEILSRDKGPMSSGIMMTHDEETSEYFAGTGVVVGKTPRVDGDATWVGKMAVQGIFTHHQKTVIVDAPVPRSSKRTLVSFVGGLDLCDGRWDTPEHPLFTSLGKEHPEVDFHQACVKASFRVGPREPWHDIHSRVEGPAAWDVMENFIERWNCQVTEHVDLLPNLSPEIFISAQQDAVRLRELSDTWNVQVLRSIDSRSVQFRANHSGLIDKKGRLVDRSIQDAYIQHIRSAKNFIYIENQYFLGSSQSWVQEASDDAPHLVPVEIALKIVNKIRARERFAVYVAIPMYPEGPPADNAVQEILHFQFRTVEMIYSKIVDAIRETGIDAHPQDYFNVFCLGKREPPVEPIPESSPNDPVLTEDEVTLQRTRRFMIYIHSKYMCVDDAVSIVGSANINQRSMDGARDTEIAVAVRQEQFEAALGTSPKGAVAAHRKSLWAEHLGEYSPLFDEPWSVDCVRMVRQMADANWRDYCKEEFVDLSTRHLLSYPYLVDIDGTVSARQQYLPDTKASILGKDTLLPNLLTT</sequence>
<dbReference type="Gene3D" id="2.60.40.150">
    <property type="entry name" value="C2 domain"/>
    <property type="match status" value="1"/>
</dbReference>
<dbReference type="Gene3D" id="3.30.870.10">
    <property type="entry name" value="Endonuclease Chain A"/>
    <property type="match status" value="2"/>
</dbReference>
<evidence type="ECO:0000256" key="9">
    <source>
        <dbReference type="ARBA" id="ARBA00023098"/>
    </source>
</evidence>
<keyword evidence="5" id="KW-0677">Repeat</keyword>
<evidence type="ECO:0000256" key="3">
    <source>
        <dbReference type="ARBA" id="ARBA00012027"/>
    </source>
</evidence>
<protein>
    <recommendedName>
        <fullName evidence="3">phospholipase D</fullName>
        <ecNumber evidence="3">3.1.4.4</ecNumber>
    </recommendedName>
</protein>
<evidence type="ECO:0000313" key="12">
    <source>
        <dbReference type="EMBL" id="CAD9235467.1"/>
    </source>
</evidence>
<feature type="domain" description="PLD phosphodiesterase" evidence="11">
    <location>
        <begin position="630"/>
        <end position="657"/>
    </location>
</feature>
<evidence type="ECO:0000259" key="10">
    <source>
        <dbReference type="PROSITE" id="PS50004"/>
    </source>
</evidence>
<feature type="domain" description="PLD phosphodiesterase" evidence="11">
    <location>
        <begin position="312"/>
        <end position="348"/>
    </location>
</feature>
<dbReference type="GO" id="GO:0046872">
    <property type="term" value="F:metal ion binding"/>
    <property type="evidence" value="ECO:0007669"/>
    <property type="project" value="UniProtKB-KW"/>
</dbReference>
<dbReference type="Pfam" id="PF00168">
    <property type="entry name" value="C2"/>
    <property type="match status" value="1"/>
</dbReference>
<keyword evidence="6" id="KW-0378">Hydrolase</keyword>
<reference evidence="12" key="1">
    <citation type="submission" date="2021-01" db="EMBL/GenBank/DDBJ databases">
        <authorList>
            <person name="Corre E."/>
            <person name="Pelletier E."/>
            <person name="Niang G."/>
            <person name="Scheremetjew M."/>
            <person name="Finn R."/>
            <person name="Kale V."/>
            <person name="Holt S."/>
            <person name="Cochrane G."/>
            <person name="Meng A."/>
            <person name="Brown T."/>
            <person name="Cohen L."/>
        </authorList>
    </citation>
    <scope>NUCLEOTIDE SEQUENCE</scope>
    <source>
        <strain evidence="12">SAG 36.94</strain>
    </source>
</reference>
<evidence type="ECO:0000256" key="5">
    <source>
        <dbReference type="ARBA" id="ARBA00022737"/>
    </source>
</evidence>
<proteinExistence type="inferred from homology"/>
<evidence type="ECO:0000256" key="2">
    <source>
        <dbReference type="ARBA" id="ARBA00010683"/>
    </source>
</evidence>
<keyword evidence="7" id="KW-0106">Calcium</keyword>
<keyword evidence="9" id="KW-0443">Lipid metabolism</keyword>
<dbReference type="AlphaFoldDB" id="A0A7S1TGW9"/>
<dbReference type="InterPro" id="IPR001736">
    <property type="entry name" value="PLipase_D/transphosphatidylase"/>
</dbReference>
<feature type="domain" description="C2" evidence="10">
    <location>
        <begin position="1"/>
        <end position="129"/>
    </location>
</feature>
<dbReference type="InterPro" id="IPR024632">
    <property type="entry name" value="PLipase_D_C"/>
</dbReference>
<evidence type="ECO:0000256" key="4">
    <source>
        <dbReference type="ARBA" id="ARBA00022723"/>
    </source>
</evidence>
<dbReference type="SUPFAM" id="SSF56024">
    <property type="entry name" value="Phospholipase D/nuclease"/>
    <property type="match status" value="2"/>
</dbReference>
<dbReference type="GO" id="GO:0009395">
    <property type="term" value="P:phospholipid catabolic process"/>
    <property type="evidence" value="ECO:0007669"/>
    <property type="project" value="TreeGrafter"/>
</dbReference>
<dbReference type="PROSITE" id="PS50004">
    <property type="entry name" value="C2"/>
    <property type="match status" value="1"/>
</dbReference>
<comment type="cofactor">
    <cofactor evidence="1">
        <name>Ca(2+)</name>
        <dbReference type="ChEBI" id="CHEBI:29108"/>
    </cofactor>
</comment>
<evidence type="ECO:0000256" key="6">
    <source>
        <dbReference type="ARBA" id="ARBA00022801"/>
    </source>
</evidence>
<gene>
    <name evidence="12" type="ORF">CCAE0312_LOCUS7558</name>
</gene>
<evidence type="ECO:0000256" key="7">
    <source>
        <dbReference type="ARBA" id="ARBA00022837"/>
    </source>
</evidence>
<evidence type="ECO:0000256" key="8">
    <source>
        <dbReference type="ARBA" id="ARBA00022963"/>
    </source>
</evidence>
<name>A0A7S1TGW9_9RHOD</name>
<dbReference type="Pfam" id="PF13091">
    <property type="entry name" value="PLDc_2"/>
    <property type="match status" value="1"/>
</dbReference>
<comment type="similarity">
    <text evidence="2">Belongs to the phospholipase D family. C2-PLD subfamily.</text>
</comment>
<dbReference type="PANTHER" id="PTHR18896">
    <property type="entry name" value="PHOSPHOLIPASE D"/>
    <property type="match status" value="1"/>
</dbReference>
<dbReference type="SUPFAM" id="SSF49562">
    <property type="entry name" value="C2 domain (Calcium/lipid-binding domain, CaLB)"/>
    <property type="match status" value="1"/>
</dbReference>
<keyword evidence="4" id="KW-0479">Metal-binding</keyword>
<dbReference type="SMART" id="SM00239">
    <property type="entry name" value="C2"/>
    <property type="match status" value="1"/>
</dbReference>
<dbReference type="GO" id="GO:0004630">
    <property type="term" value="F:phospholipase D activity"/>
    <property type="evidence" value="ECO:0007669"/>
    <property type="project" value="UniProtKB-EC"/>
</dbReference>
<dbReference type="GO" id="GO:0005886">
    <property type="term" value="C:plasma membrane"/>
    <property type="evidence" value="ECO:0007669"/>
    <property type="project" value="TreeGrafter"/>
</dbReference>
<dbReference type="InterPro" id="IPR025202">
    <property type="entry name" value="PLD-like_dom"/>
</dbReference>
<dbReference type="Pfam" id="PF12357">
    <property type="entry name" value="PLD_C"/>
    <property type="match status" value="1"/>
</dbReference>
<evidence type="ECO:0000259" key="11">
    <source>
        <dbReference type="PROSITE" id="PS50035"/>
    </source>
</evidence>
<dbReference type="InterPro" id="IPR015679">
    <property type="entry name" value="PLipase_D_fam"/>
</dbReference>
<dbReference type="PANTHER" id="PTHR18896:SF60">
    <property type="entry name" value="PHOSPHOLIPASE D"/>
    <property type="match status" value="1"/>
</dbReference>
<dbReference type="SMART" id="SM00155">
    <property type="entry name" value="PLDc"/>
    <property type="match status" value="2"/>
</dbReference>
<keyword evidence="8" id="KW-0442">Lipid degradation</keyword>
<dbReference type="EC" id="3.1.4.4" evidence="3"/>
<dbReference type="InterPro" id="IPR000008">
    <property type="entry name" value="C2_dom"/>
</dbReference>
<dbReference type="PROSITE" id="PS50035">
    <property type="entry name" value="PLD"/>
    <property type="match status" value="2"/>
</dbReference>
<dbReference type="EMBL" id="HBGH01013438">
    <property type="protein sequence ID" value="CAD9235467.1"/>
    <property type="molecule type" value="Transcribed_RNA"/>
</dbReference>